<evidence type="ECO:0000259" key="4">
    <source>
        <dbReference type="PROSITE" id="PS50887"/>
    </source>
</evidence>
<protein>
    <submittedName>
        <fullName evidence="5">Diguanylate cyclase</fullName>
        <ecNumber evidence="5">2.7.7.65</ecNumber>
    </submittedName>
</protein>
<dbReference type="Gene3D" id="3.30.450.20">
    <property type="entry name" value="PAS domain"/>
    <property type="match status" value="1"/>
</dbReference>
<dbReference type="GO" id="GO:0052621">
    <property type="term" value="F:diguanylate cyclase activity"/>
    <property type="evidence" value="ECO:0007669"/>
    <property type="project" value="UniProtKB-EC"/>
</dbReference>
<dbReference type="EC" id="2.7.7.65" evidence="5"/>
<dbReference type="SUPFAM" id="SSF55785">
    <property type="entry name" value="PYP-like sensor domain (PAS domain)"/>
    <property type="match status" value="1"/>
</dbReference>
<dbReference type="InterPro" id="IPR029787">
    <property type="entry name" value="Nucleotide_cyclase"/>
</dbReference>
<keyword evidence="1" id="KW-0472">Membrane</keyword>
<dbReference type="PANTHER" id="PTHR45138:SF9">
    <property type="entry name" value="DIGUANYLATE CYCLASE DGCM-RELATED"/>
    <property type="match status" value="1"/>
</dbReference>
<feature type="domain" description="PAS" evidence="2">
    <location>
        <begin position="73"/>
        <end position="143"/>
    </location>
</feature>
<keyword evidence="5" id="KW-0548">Nucleotidyltransferase</keyword>
<dbReference type="SMART" id="SM00267">
    <property type="entry name" value="GGDEF"/>
    <property type="match status" value="1"/>
</dbReference>
<dbReference type="InterPro" id="IPR043128">
    <property type="entry name" value="Rev_trsase/Diguanyl_cyclase"/>
</dbReference>
<evidence type="ECO:0000256" key="1">
    <source>
        <dbReference type="SAM" id="Phobius"/>
    </source>
</evidence>
<dbReference type="EMBL" id="CP137640">
    <property type="protein sequence ID" value="WVX78897.1"/>
    <property type="molecule type" value="Genomic_DNA"/>
</dbReference>
<dbReference type="Proteomes" id="UP001357223">
    <property type="component" value="Chromosome"/>
</dbReference>
<keyword evidence="6" id="KW-1185">Reference proteome</keyword>
<sequence length="373" mass="42458">MKFKGRFTACILVFIANGIYIYYYYSKYRVIEKIEFVGLPIMLVLAWWAGRQFDKVKCSQKQVRLQRDELERNTKMFQAIYEKAPIGIAIIDKYGRPVNSNAKLQEMLGYSDAELSKMTFNDFSDSDDAKKNMKFLSALLNGEIDSYQLNKRYIRKDGQVMWGEVTSTLFPSPDNQSIYVIGMVADITKRIIAEQELNKAYQEMKYFSNRDGLTNIANRRYFDHYLITEWERAKDSSLPISMIIVDIDFYKKYNDSNGHLAGDGCLKQIAKILEAAVENSIGLAARIGGEEFAIVLPETDLSQAKMMASKIQSTISVMKIPHESSPISSFITVSIGVSTMVPTTASKPEELILKTDKALYTAKKKGRNRVEID</sequence>
<dbReference type="InterPro" id="IPR000014">
    <property type="entry name" value="PAS"/>
</dbReference>
<gene>
    <name evidence="5" type="ORF">R4Z09_16440</name>
</gene>
<dbReference type="CDD" id="cd01949">
    <property type="entry name" value="GGDEF"/>
    <property type="match status" value="1"/>
</dbReference>
<feature type="transmembrane region" description="Helical" evidence="1">
    <location>
        <begin position="6"/>
        <end position="25"/>
    </location>
</feature>
<dbReference type="PROSITE" id="PS50112">
    <property type="entry name" value="PAS"/>
    <property type="match status" value="1"/>
</dbReference>
<feature type="domain" description="GGDEF" evidence="4">
    <location>
        <begin position="238"/>
        <end position="373"/>
    </location>
</feature>
<dbReference type="SMART" id="SM00086">
    <property type="entry name" value="PAC"/>
    <property type="match status" value="1"/>
</dbReference>
<dbReference type="InterPro" id="IPR050469">
    <property type="entry name" value="Diguanylate_Cyclase"/>
</dbReference>
<dbReference type="NCBIfam" id="TIGR00229">
    <property type="entry name" value="sensory_box"/>
    <property type="match status" value="1"/>
</dbReference>
<dbReference type="PROSITE" id="PS50887">
    <property type="entry name" value="GGDEF"/>
    <property type="match status" value="1"/>
</dbReference>
<evidence type="ECO:0000259" key="3">
    <source>
        <dbReference type="PROSITE" id="PS50113"/>
    </source>
</evidence>
<evidence type="ECO:0000313" key="5">
    <source>
        <dbReference type="EMBL" id="WVX78897.1"/>
    </source>
</evidence>
<dbReference type="NCBIfam" id="TIGR00254">
    <property type="entry name" value="GGDEF"/>
    <property type="match status" value="1"/>
</dbReference>
<feature type="domain" description="PAC" evidence="3">
    <location>
        <begin position="147"/>
        <end position="199"/>
    </location>
</feature>
<organism evidence="5 6">
    <name type="scientific">Niallia oryzisoli</name>
    <dbReference type="NCBI Taxonomy" id="1737571"/>
    <lineage>
        <taxon>Bacteria</taxon>
        <taxon>Bacillati</taxon>
        <taxon>Bacillota</taxon>
        <taxon>Bacilli</taxon>
        <taxon>Bacillales</taxon>
        <taxon>Bacillaceae</taxon>
        <taxon>Niallia</taxon>
    </lineage>
</organism>
<dbReference type="SMART" id="SM00091">
    <property type="entry name" value="PAS"/>
    <property type="match status" value="1"/>
</dbReference>
<proteinExistence type="predicted"/>
<dbReference type="Pfam" id="PF00990">
    <property type="entry name" value="GGDEF"/>
    <property type="match status" value="1"/>
</dbReference>
<name>A0ABZ2C754_9BACI</name>
<dbReference type="CDD" id="cd00130">
    <property type="entry name" value="PAS"/>
    <property type="match status" value="1"/>
</dbReference>
<dbReference type="InterPro" id="IPR000700">
    <property type="entry name" value="PAS-assoc_C"/>
</dbReference>
<dbReference type="Pfam" id="PF13426">
    <property type="entry name" value="PAS_9"/>
    <property type="match status" value="1"/>
</dbReference>
<evidence type="ECO:0000259" key="2">
    <source>
        <dbReference type="PROSITE" id="PS50112"/>
    </source>
</evidence>
<keyword evidence="1" id="KW-1133">Transmembrane helix</keyword>
<dbReference type="InterPro" id="IPR035965">
    <property type="entry name" value="PAS-like_dom_sf"/>
</dbReference>
<keyword evidence="1" id="KW-0812">Transmembrane</keyword>
<dbReference type="PANTHER" id="PTHR45138">
    <property type="entry name" value="REGULATORY COMPONENTS OF SENSORY TRANSDUCTION SYSTEM"/>
    <property type="match status" value="1"/>
</dbReference>
<accession>A0ABZ2C754</accession>
<dbReference type="InterPro" id="IPR001610">
    <property type="entry name" value="PAC"/>
</dbReference>
<dbReference type="PROSITE" id="PS50113">
    <property type="entry name" value="PAC"/>
    <property type="match status" value="1"/>
</dbReference>
<evidence type="ECO:0000313" key="6">
    <source>
        <dbReference type="Proteomes" id="UP001357223"/>
    </source>
</evidence>
<keyword evidence="5" id="KW-0808">Transferase</keyword>
<dbReference type="Gene3D" id="3.30.70.270">
    <property type="match status" value="1"/>
</dbReference>
<dbReference type="RefSeq" id="WP_338447831.1">
    <property type="nucleotide sequence ID" value="NZ_CP137640.1"/>
</dbReference>
<dbReference type="SUPFAM" id="SSF55073">
    <property type="entry name" value="Nucleotide cyclase"/>
    <property type="match status" value="1"/>
</dbReference>
<reference evidence="5 6" key="1">
    <citation type="submission" date="2023-10" db="EMBL/GenBank/DDBJ databases">
        <title>Niallia locisalis sp.nov. isolated from a salt pond sample.</title>
        <authorList>
            <person name="Li X.-J."/>
            <person name="Dong L."/>
        </authorList>
    </citation>
    <scope>NUCLEOTIDE SEQUENCE [LARGE SCALE GENOMIC DNA]</scope>
    <source>
        <strain evidence="5 6">DSM 29761</strain>
    </source>
</reference>
<dbReference type="InterPro" id="IPR000160">
    <property type="entry name" value="GGDEF_dom"/>
</dbReference>